<reference evidence="2" key="1">
    <citation type="submission" date="2022-07" db="EMBL/GenBank/DDBJ databases">
        <title>Parvularcula maris sp. nov., an algicidal bacterium isolated from seawater.</title>
        <authorList>
            <person name="Li F."/>
        </authorList>
    </citation>
    <scope>NUCLEOTIDE SEQUENCE</scope>
    <source>
        <strain evidence="2">BGMRC 0090</strain>
    </source>
</reference>
<keyword evidence="3" id="KW-1185">Reference proteome</keyword>
<dbReference type="RefSeq" id="WP_256617735.1">
    <property type="nucleotide sequence ID" value="NZ_JANIBC010000001.1"/>
</dbReference>
<comment type="caution">
    <text evidence="2">The sequence shown here is derived from an EMBL/GenBank/DDBJ whole genome shotgun (WGS) entry which is preliminary data.</text>
</comment>
<evidence type="ECO:0000313" key="3">
    <source>
        <dbReference type="Proteomes" id="UP001142610"/>
    </source>
</evidence>
<keyword evidence="1" id="KW-0472">Membrane</keyword>
<evidence type="ECO:0000256" key="1">
    <source>
        <dbReference type="SAM" id="Phobius"/>
    </source>
</evidence>
<keyword evidence="1" id="KW-1133">Transmembrane helix</keyword>
<keyword evidence="1" id="KW-0812">Transmembrane</keyword>
<feature type="transmembrane region" description="Helical" evidence="1">
    <location>
        <begin position="77"/>
        <end position="97"/>
    </location>
</feature>
<protein>
    <submittedName>
        <fullName evidence="2">DUF2721 domain-containing protein</fullName>
    </submittedName>
</protein>
<proteinExistence type="predicted"/>
<dbReference type="AlphaFoldDB" id="A0A9X2RHI3"/>
<dbReference type="InterPro" id="IPR021279">
    <property type="entry name" value="DUF2721"/>
</dbReference>
<dbReference type="Pfam" id="PF11026">
    <property type="entry name" value="DUF2721"/>
    <property type="match status" value="1"/>
</dbReference>
<sequence>MENLPIAEAIRLAVAPIFLLAGIGALLNVMTARLGRVVDRARLLEGMIEAGEEADLLMRHQVELAVLGSRIRAANRAIYTTSISALFVCFVVALLFVEELTSSIPVAAEAIAALFILTMAFLTLGLAFFLREIAVASRSLQVRSELLGEQRLR</sequence>
<accession>A0A9X2RHI3</accession>
<organism evidence="2 3">
    <name type="scientific">Parvularcula maris</name>
    <dbReference type="NCBI Taxonomy" id="2965077"/>
    <lineage>
        <taxon>Bacteria</taxon>
        <taxon>Pseudomonadati</taxon>
        <taxon>Pseudomonadota</taxon>
        <taxon>Alphaproteobacteria</taxon>
        <taxon>Parvularculales</taxon>
        <taxon>Parvularculaceae</taxon>
        <taxon>Parvularcula</taxon>
    </lineage>
</organism>
<feature type="transmembrane region" description="Helical" evidence="1">
    <location>
        <begin position="12"/>
        <end position="32"/>
    </location>
</feature>
<gene>
    <name evidence="2" type="ORF">NOG11_00875</name>
</gene>
<name>A0A9X2RHI3_9PROT</name>
<dbReference type="EMBL" id="JANIBC010000001">
    <property type="protein sequence ID" value="MCQ8183931.1"/>
    <property type="molecule type" value="Genomic_DNA"/>
</dbReference>
<dbReference type="Proteomes" id="UP001142610">
    <property type="component" value="Unassembled WGS sequence"/>
</dbReference>
<feature type="transmembrane region" description="Helical" evidence="1">
    <location>
        <begin position="103"/>
        <end position="130"/>
    </location>
</feature>
<evidence type="ECO:0000313" key="2">
    <source>
        <dbReference type="EMBL" id="MCQ8183931.1"/>
    </source>
</evidence>